<dbReference type="EMBL" id="LR134190">
    <property type="protein sequence ID" value="VEB55160.1"/>
    <property type="molecule type" value="Genomic_DNA"/>
</dbReference>
<protein>
    <submittedName>
        <fullName evidence="2">Formate hydrogenlyase subunit 5</fullName>
    </submittedName>
</protein>
<dbReference type="PANTHER" id="PTHR43485">
    <property type="entry name" value="HYDROGENASE-4 COMPONENT G"/>
    <property type="match status" value="1"/>
</dbReference>
<organism evidence="2 3">
    <name type="scientific">Salmonella enterica I</name>
    <dbReference type="NCBI Taxonomy" id="59201"/>
    <lineage>
        <taxon>Bacteria</taxon>
        <taxon>Pseudomonadati</taxon>
        <taxon>Pseudomonadota</taxon>
        <taxon>Gammaproteobacteria</taxon>
        <taxon>Enterobacterales</taxon>
        <taxon>Enterobacteriaceae</taxon>
        <taxon>Salmonella</taxon>
    </lineage>
</organism>
<dbReference type="InterPro" id="IPR052197">
    <property type="entry name" value="ComplexI_49kDa-like"/>
</dbReference>
<proteinExistence type="predicted"/>
<keyword evidence="2" id="KW-0456">Lyase</keyword>
<name>A0A447TWZ3_SALET</name>
<reference evidence="2 3" key="1">
    <citation type="submission" date="2018-12" db="EMBL/GenBank/DDBJ databases">
        <authorList>
            <consortium name="Pathogen Informatics"/>
        </authorList>
    </citation>
    <scope>NUCLEOTIDE SEQUENCE [LARGE SCALE GENOMIC DNA]</scope>
    <source>
        <strain evidence="2 3">NCTC6754</strain>
    </source>
</reference>
<dbReference type="InterPro" id="IPR029014">
    <property type="entry name" value="NiFe-Hase_large"/>
</dbReference>
<feature type="region of interest" description="Disordered" evidence="1">
    <location>
        <begin position="75"/>
        <end position="95"/>
    </location>
</feature>
<evidence type="ECO:0000313" key="2">
    <source>
        <dbReference type="EMBL" id="VEB55160.1"/>
    </source>
</evidence>
<dbReference type="PANTHER" id="PTHR43485:SF1">
    <property type="entry name" value="FORMATE HYDROGENLYASE SUBUNIT 5-RELATED"/>
    <property type="match status" value="1"/>
</dbReference>
<accession>A0A447TWZ3</accession>
<dbReference type="GO" id="GO:0016829">
    <property type="term" value="F:lyase activity"/>
    <property type="evidence" value="ECO:0007669"/>
    <property type="project" value="UniProtKB-KW"/>
</dbReference>
<sequence>MGIQVPERAQMIRAILLEVERLHSHLLNLGLACHFTGFDSGFMQFFRVRETSMKMAEILTGARKTYGLNLIGGISPRSAQRGHDPDPSTGAADAS</sequence>
<dbReference type="Gene3D" id="1.10.645.10">
    <property type="entry name" value="Cytochrome-c3 Hydrogenase, chain B"/>
    <property type="match status" value="1"/>
</dbReference>
<evidence type="ECO:0000313" key="3">
    <source>
        <dbReference type="Proteomes" id="UP000269208"/>
    </source>
</evidence>
<dbReference type="SUPFAM" id="SSF56762">
    <property type="entry name" value="HydB/Nqo4-like"/>
    <property type="match status" value="1"/>
</dbReference>
<dbReference type="AlphaFoldDB" id="A0A447TWZ3"/>
<evidence type="ECO:0000256" key="1">
    <source>
        <dbReference type="SAM" id="MobiDB-lite"/>
    </source>
</evidence>
<dbReference type="Proteomes" id="UP000269208">
    <property type="component" value="Chromosome"/>
</dbReference>
<gene>
    <name evidence="2" type="primary">hycE_2</name>
    <name evidence="2" type="ORF">NCTC6754_03666</name>
</gene>